<reference evidence="1" key="1">
    <citation type="submission" date="2019-08" db="EMBL/GenBank/DDBJ databases">
        <authorList>
            <person name="Kucharzyk K."/>
            <person name="Murdoch R.W."/>
            <person name="Higgins S."/>
            <person name="Loffler F."/>
        </authorList>
    </citation>
    <scope>NUCLEOTIDE SEQUENCE</scope>
</reference>
<dbReference type="AlphaFoldDB" id="A0A645E8P7"/>
<dbReference type="SUPFAM" id="SSF141000">
    <property type="entry name" value="Glu-tRNAGln amidotransferase C subunit"/>
    <property type="match status" value="1"/>
</dbReference>
<keyword evidence="1" id="KW-0808">Transferase</keyword>
<protein>
    <submittedName>
        <fullName evidence="1">Aspartyl/glutamyl-tRNA(Asn/Gln) amidotransferase subunit C</fullName>
        <ecNumber evidence="1">6.3.5.-</ecNumber>
    </submittedName>
</protein>
<evidence type="ECO:0000313" key="1">
    <source>
        <dbReference type="EMBL" id="MPM97002.1"/>
    </source>
</evidence>
<dbReference type="InterPro" id="IPR003837">
    <property type="entry name" value="GatC"/>
</dbReference>
<organism evidence="1">
    <name type="scientific">bioreactor metagenome</name>
    <dbReference type="NCBI Taxonomy" id="1076179"/>
    <lineage>
        <taxon>unclassified sequences</taxon>
        <taxon>metagenomes</taxon>
        <taxon>ecological metagenomes</taxon>
    </lineage>
</organism>
<keyword evidence="1" id="KW-0436">Ligase</keyword>
<proteinExistence type="predicted"/>
<dbReference type="Pfam" id="PF02686">
    <property type="entry name" value="GatC"/>
    <property type="match status" value="1"/>
</dbReference>
<dbReference type="NCBIfam" id="TIGR00135">
    <property type="entry name" value="gatC"/>
    <property type="match status" value="1"/>
</dbReference>
<gene>
    <name evidence="1" type="primary">gatC_22</name>
    <name evidence="1" type="ORF">SDC9_144173</name>
</gene>
<dbReference type="EMBL" id="VSSQ01043330">
    <property type="protein sequence ID" value="MPM97002.1"/>
    <property type="molecule type" value="Genomic_DNA"/>
</dbReference>
<accession>A0A645E8P7</accession>
<name>A0A645E8P7_9ZZZZ</name>
<comment type="caution">
    <text evidence="1">The sequence shown here is derived from an EMBL/GenBank/DDBJ whole genome shotgun (WGS) entry which is preliminary data.</text>
</comment>
<dbReference type="GO" id="GO:0016740">
    <property type="term" value="F:transferase activity"/>
    <property type="evidence" value="ECO:0007669"/>
    <property type="project" value="UniProtKB-KW"/>
</dbReference>
<dbReference type="GO" id="GO:0016874">
    <property type="term" value="F:ligase activity"/>
    <property type="evidence" value="ECO:0007669"/>
    <property type="project" value="UniProtKB-KW"/>
</dbReference>
<dbReference type="GO" id="GO:0006450">
    <property type="term" value="P:regulation of translational fidelity"/>
    <property type="evidence" value="ECO:0007669"/>
    <property type="project" value="InterPro"/>
</dbReference>
<dbReference type="EC" id="6.3.5.-" evidence="1"/>
<sequence length="98" mass="11014">MKTVNKQILKTAANNLLFDMSEEEYETLLKEFNIILAQMDYIGSLPDVDSIEPMTFPFDVSNDFLREDVPGVPLSREDALKNAHDVSNGQIKLPKVVG</sequence>
<dbReference type="InterPro" id="IPR036113">
    <property type="entry name" value="Asp/Glu-ADT_sf_sub_c"/>
</dbReference>